<evidence type="ECO:0000256" key="2">
    <source>
        <dbReference type="ARBA" id="ARBA00022722"/>
    </source>
</evidence>
<dbReference type="FunCoup" id="A7RLW7">
    <property type="interactions" value="79"/>
</dbReference>
<keyword evidence="5" id="KW-1015">Disulfide bond</keyword>
<dbReference type="InterPro" id="IPR036691">
    <property type="entry name" value="Endo/exonu/phosph_ase_sf"/>
</dbReference>
<feature type="domain" description="Endonuclease/exonuclease/phosphatase" evidence="6">
    <location>
        <begin position="5"/>
        <end position="202"/>
    </location>
</feature>
<gene>
    <name evidence="7" type="ORF">NEMVEDRAFT_v1g35381</name>
</gene>
<dbReference type="InParanoid" id="A7RLW7"/>
<dbReference type="KEGG" id="nve:5519586"/>
<feature type="non-terminal residue" evidence="7">
    <location>
        <position position="1"/>
    </location>
</feature>
<dbReference type="InterPro" id="IPR016202">
    <property type="entry name" value="DNase_I"/>
</dbReference>
<evidence type="ECO:0000256" key="4">
    <source>
        <dbReference type="PIRSR" id="PIRSR000988-1"/>
    </source>
</evidence>
<keyword evidence="2" id="KW-0540">Nuclease</keyword>
<dbReference type="PANTHER" id="PTHR11371">
    <property type="entry name" value="DEOXYRIBONUCLEASE"/>
    <property type="match status" value="1"/>
</dbReference>
<dbReference type="AlphaFoldDB" id="A7RLW7"/>
<organism evidence="7 8">
    <name type="scientific">Nematostella vectensis</name>
    <name type="common">Starlet sea anemone</name>
    <dbReference type="NCBI Taxonomy" id="45351"/>
    <lineage>
        <taxon>Eukaryota</taxon>
        <taxon>Metazoa</taxon>
        <taxon>Cnidaria</taxon>
        <taxon>Anthozoa</taxon>
        <taxon>Hexacorallia</taxon>
        <taxon>Actiniaria</taxon>
        <taxon>Edwardsiidae</taxon>
        <taxon>Nematostella</taxon>
    </lineage>
</organism>
<dbReference type="PhylomeDB" id="A7RLW7"/>
<dbReference type="eggNOG" id="ENOG502QQFT">
    <property type="taxonomic scope" value="Eukaryota"/>
</dbReference>
<evidence type="ECO:0000313" key="7">
    <source>
        <dbReference type="EMBL" id="EDO47407.1"/>
    </source>
</evidence>
<name>A7RLW7_NEMVE</name>
<feature type="non-terminal residue" evidence="7">
    <location>
        <position position="251"/>
    </location>
</feature>
<dbReference type="PRINTS" id="PR00130">
    <property type="entry name" value="DNASEI"/>
</dbReference>
<dbReference type="Proteomes" id="UP000001593">
    <property type="component" value="Unassembled WGS sequence"/>
</dbReference>
<protein>
    <recommendedName>
        <fullName evidence="6">Endonuclease/exonuclease/phosphatase domain-containing protein</fullName>
    </recommendedName>
</protein>
<evidence type="ECO:0000256" key="3">
    <source>
        <dbReference type="ARBA" id="ARBA00022801"/>
    </source>
</evidence>
<dbReference type="CDD" id="cd10282">
    <property type="entry name" value="DNase1"/>
    <property type="match status" value="1"/>
</dbReference>
<dbReference type="HOGENOM" id="CLU_043335_0_0_1"/>
<dbReference type="PANTHER" id="PTHR11371:SF33">
    <property type="entry name" value="ENDONUCLEASE_EXONUCLEASE_PHOSPHATASE DOMAIN-CONTAINING PROTEIN"/>
    <property type="match status" value="1"/>
</dbReference>
<dbReference type="GO" id="GO:0006308">
    <property type="term" value="P:DNA catabolic process"/>
    <property type="evidence" value="ECO:0000318"/>
    <property type="project" value="GO_Central"/>
</dbReference>
<dbReference type="STRING" id="45351.A7RLW7"/>
<feature type="active site" evidence="4">
    <location>
        <position position="129"/>
    </location>
</feature>
<dbReference type="Gene3D" id="3.60.10.10">
    <property type="entry name" value="Endonuclease/exonuclease/phosphatase"/>
    <property type="match status" value="1"/>
</dbReference>
<dbReference type="Pfam" id="PF03372">
    <property type="entry name" value="Exo_endo_phos"/>
    <property type="match status" value="1"/>
</dbReference>
<evidence type="ECO:0000256" key="5">
    <source>
        <dbReference type="PIRSR" id="PIRSR000988-2"/>
    </source>
</evidence>
<dbReference type="OMA" id="NHTDFVW"/>
<dbReference type="OrthoDB" id="5969082at2759"/>
<dbReference type="PIRSF" id="PIRSF000988">
    <property type="entry name" value="DNase_I_euk"/>
    <property type="match status" value="1"/>
</dbReference>
<reference evidence="7 8" key="1">
    <citation type="journal article" date="2007" name="Science">
        <title>Sea anemone genome reveals ancestral eumetazoan gene repertoire and genomic organization.</title>
        <authorList>
            <person name="Putnam N.H."/>
            <person name="Srivastava M."/>
            <person name="Hellsten U."/>
            <person name="Dirks B."/>
            <person name="Chapman J."/>
            <person name="Salamov A."/>
            <person name="Terry A."/>
            <person name="Shapiro H."/>
            <person name="Lindquist E."/>
            <person name="Kapitonov V.V."/>
            <person name="Jurka J."/>
            <person name="Genikhovich G."/>
            <person name="Grigoriev I.V."/>
            <person name="Lucas S.M."/>
            <person name="Steele R.E."/>
            <person name="Finnerty J.R."/>
            <person name="Technau U."/>
            <person name="Martindale M.Q."/>
            <person name="Rokhsar D.S."/>
        </authorList>
    </citation>
    <scope>NUCLEOTIDE SEQUENCE [LARGE SCALE GENOMIC DNA]</scope>
    <source>
        <strain evidence="8">CH2 X CH6</strain>
    </source>
</reference>
<sequence>LKIGAFNVQVFGVRKMEVPGVAEILVKILLRYDIVLIQEIRDSSQTAMPTLLQRLNKASAHTYDMTISARLGRTTSKEQYAFVYRSELFSVVRTYVYSDPKDLFEREPYIVHFRSFVTAIKDLVFAGIHTKPSQAAAEIDHLVDVYDDIRDRWGMDDVIIMGDFNGACDYVKDSERRVNRLFTDHRFSWLITDCVDTTTGGGACAYDRFVAAGASMMSAVVPGSAGRFAFDKVYGLSEAMVYLSISYHLHI</sequence>
<proteinExistence type="inferred from homology"/>
<feature type="active site" evidence="4">
    <location>
        <position position="78"/>
    </location>
</feature>
<dbReference type="GO" id="GO:0005634">
    <property type="term" value="C:nucleus"/>
    <property type="evidence" value="ECO:0000318"/>
    <property type="project" value="GO_Central"/>
</dbReference>
<accession>A7RLW7</accession>
<dbReference type="SMART" id="SM00476">
    <property type="entry name" value="DNaseIc"/>
    <property type="match status" value="1"/>
</dbReference>
<feature type="disulfide bond" description="Essential for enzymatic activity" evidence="5">
    <location>
        <begin position="168"/>
        <end position="204"/>
    </location>
</feature>
<dbReference type="GO" id="GO:0004530">
    <property type="term" value="F:deoxyribonuclease I activity"/>
    <property type="evidence" value="ECO:0000318"/>
    <property type="project" value="GO_Central"/>
</dbReference>
<keyword evidence="3" id="KW-0378">Hydrolase</keyword>
<dbReference type="InterPro" id="IPR005135">
    <property type="entry name" value="Endo/exonuclease/phosphatase"/>
</dbReference>
<keyword evidence="8" id="KW-1185">Reference proteome</keyword>
<dbReference type="EMBL" id="DS469519">
    <property type="protein sequence ID" value="EDO47407.1"/>
    <property type="molecule type" value="Genomic_DNA"/>
</dbReference>
<comment type="similarity">
    <text evidence="1">Belongs to the DNase I family.</text>
</comment>
<dbReference type="GO" id="GO:0003677">
    <property type="term" value="F:DNA binding"/>
    <property type="evidence" value="ECO:0000318"/>
    <property type="project" value="GO_Central"/>
</dbReference>
<evidence type="ECO:0000313" key="8">
    <source>
        <dbReference type="Proteomes" id="UP000001593"/>
    </source>
</evidence>
<evidence type="ECO:0000259" key="6">
    <source>
        <dbReference type="Pfam" id="PF03372"/>
    </source>
</evidence>
<evidence type="ECO:0000256" key="1">
    <source>
        <dbReference type="ARBA" id="ARBA00007359"/>
    </source>
</evidence>
<dbReference type="SUPFAM" id="SSF56219">
    <property type="entry name" value="DNase I-like"/>
    <property type="match status" value="1"/>
</dbReference>